<dbReference type="SUPFAM" id="SSF54909">
    <property type="entry name" value="Dimeric alpha+beta barrel"/>
    <property type="match status" value="1"/>
</dbReference>
<dbReference type="AlphaFoldDB" id="A0A2J6QCT9"/>
<gene>
    <name evidence="1" type="ORF">NA56DRAFT_25211</name>
</gene>
<proteinExistence type="predicted"/>
<accession>A0A2J6QCT9</accession>
<sequence>MAGKVEITSSCPDGTVIIMDSWVSPSDSEKYLQLCRPITAEFRKHPENLFAAISVNPTDKGQIRITHGWTRDSAWFFETFVNGTLFKDFFAQAIPMWIKPRVIEHFDRYVDV</sequence>
<dbReference type="Gene3D" id="3.30.70.100">
    <property type="match status" value="1"/>
</dbReference>
<keyword evidence="2" id="KW-1185">Reference proteome</keyword>
<organism evidence="1 2">
    <name type="scientific">Hyaloscypha hepaticicola</name>
    <dbReference type="NCBI Taxonomy" id="2082293"/>
    <lineage>
        <taxon>Eukaryota</taxon>
        <taxon>Fungi</taxon>
        <taxon>Dikarya</taxon>
        <taxon>Ascomycota</taxon>
        <taxon>Pezizomycotina</taxon>
        <taxon>Leotiomycetes</taxon>
        <taxon>Helotiales</taxon>
        <taxon>Hyaloscyphaceae</taxon>
        <taxon>Hyaloscypha</taxon>
    </lineage>
</organism>
<dbReference type="InterPro" id="IPR011008">
    <property type="entry name" value="Dimeric_a/b-barrel"/>
</dbReference>
<name>A0A2J6QCT9_9HELO</name>
<dbReference type="OrthoDB" id="4126315at2759"/>
<evidence type="ECO:0008006" key="3">
    <source>
        <dbReference type="Google" id="ProtNLM"/>
    </source>
</evidence>
<protein>
    <recommendedName>
        <fullName evidence="3">ABM domain-containing protein</fullName>
    </recommendedName>
</protein>
<evidence type="ECO:0000313" key="2">
    <source>
        <dbReference type="Proteomes" id="UP000235672"/>
    </source>
</evidence>
<dbReference type="EMBL" id="KZ613473">
    <property type="protein sequence ID" value="PMD24056.1"/>
    <property type="molecule type" value="Genomic_DNA"/>
</dbReference>
<evidence type="ECO:0000313" key="1">
    <source>
        <dbReference type="EMBL" id="PMD24056.1"/>
    </source>
</evidence>
<reference evidence="1 2" key="1">
    <citation type="submission" date="2016-05" db="EMBL/GenBank/DDBJ databases">
        <title>A degradative enzymes factory behind the ericoid mycorrhizal symbiosis.</title>
        <authorList>
            <consortium name="DOE Joint Genome Institute"/>
            <person name="Martino E."/>
            <person name="Morin E."/>
            <person name="Grelet G."/>
            <person name="Kuo A."/>
            <person name="Kohler A."/>
            <person name="Daghino S."/>
            <person name="Barry K."/>
            <person name="Choi C."/>
            <person name="Cichocki N."/>
            <person name="Clum A."/>
            <person name="Copeland A."/>
            <person name="Hainaut M."/>
            <person name="Haridas S."/>
            <person name="Labutti K."/>
            <person name="Lindquist E."/>
            <person name="Lipzen A."/>
            <person name="Khouja H.-R."/>
            <person name="Murat C."/>
            <person name="Ohm R."/>
            <person name="Olson A."/>
            <person name="Spatafora J."/>
            <person name="Veneault-Fourrey C."/>
            <person name="Henrissat B."/>
            <person name="Grigoriev I."/>
            <person name="Martin F."/>
            <person name="Perotto S."/>
        </authorList>
    </citation>
    <scope>NUCLEOTIDE SEQUENCE [LARGE SCALE GENOMIC DNA]</scope>
    <source>
        <strain evidence="1 2">UAMH 7357</strain>
    </source>
</reference>
<dbReference type="Proteomes" id="UP000235672">
    <property type="component" value="Unassembled WGS sequence"/>
</dbReference>